<dbReference type="Proteomes" id="UP001500320">
    <property type="component" value="Unassembled WGS sequence"/>
</dbReference>
<evidence type="ECO:0008006" key="4">
    <source>
        <dbReference type="Google" id="ProtNLM"/>
    </source>
</evidence>
<name>A0ABP6NDK7_9ACTN</name>
<organism evidence="2 3">
    <name type="scientific">Planomonospora alba</name>
    <dbReference type="NCBI Taxonomy" id="161354"/>
    <lineage>
        <taxon>Bacteria</taxon>
        <taxon>Bacillati</taxon>
        <taxon>Actinomycetota</taxon>
        <taxon>Actinomycetes</taxon>
        <taxon>Streptosporangiales</taxon>
        <taxon>Streptosporangiaceae</taxon>
        <taxon>Planomonospora</taxon>
    </lineage>
</organism>
<reference evidence="3" key="1">
    <citation type="journal article" date="2019" name="Int. J. Syst. Evol. Microbiol.">
        <title>The Global Catalogue of Microorganisms (GCM) 10K type strain sequencing project: providing services to taxonomists for standard genome sequencing and annotation.</title>
        <authorList>
            <consortium name="The Broad Institute Genomics Platform"/>
            <consortium name="The Broad Institute Genome Sequencing Center for Infectious Disease"/>
            <person name="Wu L."/>
            <person name="Ma J."/>
        </authorList>
    </citation>
    <scope>NUCLEOTIDE SEQUENCE [LARGE SCALE GENOMIC DNA]</scope>
    <source>
        <strain evidence="3">JCM 9373</strain>
    </source>
</reference>
<evidence type="ECO:0000313" key="2">
    <source>
        <dbReference type="EMBL" id="GAA3144754.1"/>
    </source>
</evidence>
<evidence type="ECO:0000256" key="1">
    <source>
        <dbReference type="SAM" id="MobiDB-lite"/>
    </source>
</evidence>
<comment type="caution">
    <text evidence="2">The sequence shown here is derived from an EMBL/GenBank/DDBJ whole genome shotgun (WGS) entry which is preliminary data.</text>
</comment>
<evidence type="ECO:0000313" key="3">
    <source>
        <dbReference type="Proteomes" id="UP001500320"/>
    </source>
</evidence>
<feature type="compositionally biased region" description="Acidic residues" evidence="1">
    <location>
        <begin position="162"/>
        <end position="176"/>
    </location>
</feature>
<feature type="region of interest" description="Disordered" evidence="1">
    <location>
        <begin position="155"/>
        <end position="183"/>
    </location>
</feature>
<protein>
    <recommendedName>
        <fullName evidence="4">ParB/Sulfiredoxin domain-containing protein</fullName>
    </recommendedName>
</protein>
<dbReference type="EMBL" id="BAAAUT010000031">
    <property type="protein sequence ID" value="GAA3144754.1"/>
    <property type="molecule type" value="Genomic_DNA"/>
</dbReference>
<gene>
    <name evidence="2" type="ORF">GCM10010466_39820</name>
</gene>
<keyword evidence="3" id="KW-1185">Reference proteome</keyword>
<proteinExistence type="predicted"/>
<accession>A0ABP6NDK7</accession>
<sequence length="219" mass="23691">MPNRYVEHIPLPDIPRAVRNAKAHDLVGIRRSIEEFGCVIAGELDERTGRLVVGHGRLQVLEEMAAEGASPPEGVKLTDDGTWMAPIVRGWASRSDADAEAYLIANNRTSERGGWEDDVLAEMLASIAESDARLLDSTGYSAEDLADLEAALAADLPPGFDTGDDGGVEREEELPEPGDAPTEERAAVWGIVVTCDTEEQQAGLLERLTDEGWNVRALM</sequence>
<dbReference type="RefSeq" id="WP_344861656.1">
    <property type="nucleotide sequence ID" value="NZ_BAAAUT010000031.1"/>
</dbReference>